<evidence type="ECO:0000313" key="7">
    <source>
        <dbReference type="Proteomes" id="UP000326302"/>
    </source>
</evidence>
<organism evidence="4 7">
    <name type="scientific">Halosegnis rubeus</name>
    <dbReference type="NCBI Taxonomy" id="2212850"/>
    <lineage>
        <taxon>Archaea</taxon>
        <taxon>Methanobacteriati</taxon>
        <taxon>Methanobacteriota</taxon>
        <taxon>Stenosarchaea group</taxon>
        <taxon>Halobacteria</taxon>
        <taxon>Halobacteriales</taxon>
        <taxon>Natronomonadaceae</taxon>
        <taxon>Halosegnis</taxon>
    </lineage>
</organism>
<dbReference type="InterPro" id="IPR051678">
    <property type="entry name" value="AGP_Transferase"/>
</dbReference>
<gene>
    <name evidence="3" type="ORF">DM867_01930</name>
    <name evidence="4" type="ORF">DMP03_05720</name>
    <name evidence="5" type="ORF">DP108_01815</name>
</gene>
<dbReference type="SUPFAM" id="SSF56112">
    <property type="entry name" value="Protein kinase-like (PK-like)"/>
    <property type="match status" value="1"/>
</dbReference>
<dbReference type="PANTHER" id="PTHR21310">
    <property type="entry name" value="AMINOGLYCOSIDE PHOSPHOTRANSFERASE-RELATED-RELATED"/>
    <property type="match status" value="1"/>
</dbReference>
<dbReference type="InterPro" id="IPR002575">
    <property type="entry name" value="Aminoglycoside_PTrfase"/>
</dbReference>
<dbReference type="EMBL" id="QKKZ01000001">
    <property type="protein sequence ID" value="KAB7515924.1"/>
    <property type="molecule type" value="Genomic_DNA"/>
</dbReference>
<dbReference type="EMBL" id="QMDY01000001">
    <property type="protein sequence ID" value="KAB7520010.1"/>
    <property type="molecule type" value="Genomic_DNA"/>
</dbReference>
<accession>A0A5N5UM63</accession>
<keyword evidence="4" id="KW-0808">Transferase</keyword>
<dbReference type="Proteomes" id="UP000326302">
    <property type="component" value="Unassembled WGS sequence"/>
</dbReference>
<proteinExistence type="predicted"/>
<dbReference type="InterPro" id="IPR011009">
    <property type="entry name" value="Kinase-like_dom_sf"/>
</dbReference>
<sequence length="344" mass="37785">MSHVGPRPGLNLRVRHKTDTNSPRAERMDATPVVERAFPDRTVREVGDTGPSWNPDTATVRVAFATHPPAYLKCARDGERIRRERAAIEFVADTTDVAVPTVLRADPDGQRPYLATEAMTGDSLLARWSGADGETRRKLAAGVGRTLARVHEQRFDTAGRVVGGDGEGLRLDPAAWPDVLAESIRHTRAMTDATRYDDYFDRLLDALDGWRDRLTDAPAVLLHGDPARPNAVVSAGSVGLLDWERAHVGDPVRDLYRARSQQFAPTRGRADPAIVAAYHEGYAAVAGSLPDGYDQRRPVYEAVRLTGPVAFFDNYVAFDDTDETAFAGWLETEIEQRLAALTDS</sequence>
<accession>A0A5N5UB98</accession>
<feature type="region of interest" description="Disordered" evidence="1">
    <location>
        <begin position="1"/>
        <end position="28"/>
    </location>
</feature>
<evidence type="ECO:0000313" key="4">
    <source>
        <dbReference type="EMBL" id="KAB7516863.1"/>
    </source>
</evidence>
<evidence type="ECO:0000313" key="3">
    <source>
        <dbReference type="EMBL" id="KAB7515924.1"/>
    </source>
</evidence>
<keyword evidence="8" id="KW-1185">Reference proteome</keyword>
<dbReference type="Pfam" id="PF01636">
    <property type="entry name" value="APH"/>
    <property type="match status" value="1"/>
</dbReference>
<evidence type="ECO:0000313" key="6">
    <source>
        <dbReference type="Proteomes" id="UP000326207"/>
    </source>
</evidence>
<dbReference type="GO" id="GO:0016740">
    <property type="term" value="F:transferase activity"/>
    <property type="evidence" value="ECO:0007669"/>
    <property type="project" value="UniProtKB-KW"/>
</dbReference>
<feature type="domain" description="Aminoglycoside phosphotransferase" evidence="2">
    <location>
        <begin position="68"/>
        <end position="286"/>
    </location>
</feature>
<name>A0A5N5UDW7_9EURY</name>
<evidence type="ECO:0000313" key="8">
    <source>
        <dbReference type="Proteomes" id="UP000326865"/>
    </source>
</evidence>
<evidence type="ECO:0000313" key="5">
    <source>
        <dbReference type="EMBL" id="KAB7520010.1"/>
    </source>
</evidence>
<comment type="caution">
    <text evidence="4">The sequence shown here is derived from an EMBL/GenBank/DDBJ whole genome shotgun (WGS) entry which is preliminary data.</text>
</comment>
<dbReference type="AlphaFoldDB" id="A0A5N5UDW7"/>
<accession>A0A5N5UDW7</accession>
<dbReference type="Gene3D" id="3.90.1200.10">
    <property type="match status" value="1"/>
</dbReference>
<dbReference type="Proteomes" id="UP000326865">
    <property type="component" value="Unassembled WGS sequence"/>
</dbReference>
<dbReference type="Proteomes" id="UP000326207">
    <property type="component" value="Unassembled WGS sequence"/>
</dbReference>
<evidence type="ECO:0000259" key="2">
    <source>
        <dbReference type="Pfam" id="PF01636"/>
    </source>
</evidence>
<dbReference type="EMBL" id="QJOW01000002">
    <property type="protein sequence ID" value="KAB7516863.1"/>
    <property type="molecule type" value="Genomic_DNA"/>
</dbReference>
<evidence type="ECO:0000256" key="1">
    <source>
        <dbReference type="SAM" id="MobiDB-lite"/>
    </source>
</evidence>
<reference evidence="6 7" key="1">
    <citation type="submission" date="2019-10" db="EMBL/GenBank/DDBJ databases">
        <title>Unraveling microbial dark matter from salterns through culturing: the case of the genus Halosegnis.</title>
        <authorList>
            <person name="Duran-Viseras A."/>
            <person name="Andrei A.-S."/>
            <person name="Vera-Gargallo B."/>
            <person name="Ghai R."/>
            <person name="Sanchez-Porro C."/>
            <person name="Ventosa A."/>
        </authorList>
    </citation>
    <scope>NUCLEOTIDE SEQUENCE [LARGE SCALE GENOMIC DNA]</scope>
    <source>
        <strain evidence="4 7">F17-44</strain>
        <strain evidence="3 8">F18-79</strain>
        <strain evidence="5 6">F19-13</strain>
    </source>
</reference>
<protein>
    <submittedName>
        <fullName evidence="4">Phosphotransferase</fullName>
    </submittedName>
</protein>